<dbReference type="GO" id="GO:0009432">
    <property type="term" value="P:SOS response"/>
    <property type="evidence" value="ECO:0007669"/>
    <property type="project" value="TreeGrafter"/>
</dbReference>
<dbReference type="GO" id="GO:0005829">
    <property type="term" value="C:cytosol"/>
    <property type="evidence" value="ECO:0007669"/>
    <property type="project" value="TreeGrafter"/>
</dbReference>
<evidence type="ECO:0000313" key="17">
    <source>
        <dbReference type="EMBL" id="OIQ09301.1"/>
    </source>
</evidence>
<evidence type="ECO:0000313" key="18">
    <source>
        <dbReference type="Proteomes" id="UP000182743"/>
    </source>
</evidence>
<evidence type="ECO:0000256" key="14">
    <source>
        <dbReference type="ARBA" id="ARBA00049244"/>
    </source>
</evidence>
<evidence type="ECO:0000256" key="12">
    <source>
        <dbReference type="ARBA" id="ARBA00023125"/>
    </source>
</evidence>
<protein>
    <recommendedName>
        <fullName evidence="15">DNA polymerase IV</fullName>
        <shortName evidence="15">Pol IV</shortName>
        <ecNumber evidence="15">2.7.7.7</ecNumber>
    </recommendedName>
</protein>
<dbReference type="SUPFAM" id="SSF100879">
    <property type="entry name" value="Lesion bypass DNA polymerase (Y-family), little finger domain"/>
    <property type="match status" value="1"/>
</dbReference>
<dbReference type="Gene3D" id="3.30.70.270">
    <property type="match status" value="1"/>
</dbReference>
<evidence type="ECO:0000256" key="10">
    <source>
        <dbReference type="ARBA" id="ARBA00022842"/>
    </source>
</evidence>
<evidence type="ECO:0000256" key="1">
    <source>
        <dbReference type="ARBA" id="ARBA00004496"/>
    </source>
</evidence>
<dbReference type="InterPro" id="IPR050116">
    <property type="entry name" value="DNA_polymerase-Y"/>
</dbReference>
<dbReference type="NCBIfam" id="NF002677">
    <property type="entry name" value="PRK02406.1"/>
    <property type="match status" value="1"/>
</dbReference>
<dbReference type="Pfam" id="PF00817">
    <property type="entry name" value="IMS"/>
    <property type="match status" value="1"/>
</dbReference>
<feature type="binding site" evidence="15">
    <location>
        <position position="156"/>
    </location>
    <ligand>
        <name>Mg(2+)</name>
        <dbReference type="ChEBI" id="CHEBI:18420"/>
    </ligand>
</feature>
<evidence type="ECO:0000256" key="4">
    <source>
        <dbReference type="ARBA" id="ARBA00022490"/>
    </source>
</evidence>
<dbReference type="PROSITE" id="PS50173">
    <property type="entry name" value="UMUC"/>
    <property type="match status" value="1"/>
</dbReference>
<dbReference type="GO" id="GO:0003684">
    <property type="term" value="F:damaged DNA binding"/>
    <property type="evidence" value="ECO:0007669"/>
    <property type="project" value="InterPro"/>
</dbReference>
<dbReference type="Gene3D" id="1.10.150.20">
    <property type="entry name" value="5' to 3' exonuclease, C-terminal subdomain"/>
    <property type="match status" value="1"/>
</dbReference>
<accession>A0A1J5NRA8</accession>
<dbReference type="EMBL" id="MIHH01000004">
    <property type="protein sequence ID" value="OIQ09301.1"/>
    <property type="molecule type" value="Genomic_DNA"/>
</dbReference>
<dbReference type="KEGG" id="mthz:MOTHA_c12940"/>
<dbReference type="GO" id="GO:0000287">
    <property type="term" value="F:magnesium ion binding"/>
    <property type="evidence" value="ECO:0007669"/>
    <property type="project" value="UniProtKB-UniRule"/>
</dbReference>
<comment type="subcellular location">
    <subcellularLocation>
        <location evidence="1 15">Cytoplasm</location>
    </subcellularLocation>
</comment>
<reference evidence="17 18" key="1">
    <citation type="submission" date="2016-08" db="EMBL/GenBank/DDBJ databases">
        <title>Genome-based comparison of Moorella thermoacetic strains.</title>
        <authorList>
            <person name="Poehlein A."/>
            <person name="Bengelsdorf F.R."/>
            <person name="Esser C."/>
            <person name="Duerre P."/>
            <person name="Daniel R."/>
        </authorList>
    </citation>
    <scope>NUCLEOTIDE SEQUENCE [LARGE SCALE GENOMIC DNA]</scope>
    <source>
        <strain evidence="17 18">DSM 11768</strain>
    </source>
</reference>
<dbReference type="PANTHER" id="PTHR11076:SF35">
    <property type="entry name" value="DNA REPAIR PROTEIN HOMOLOG YOBH"/>
    <property type="match status" value="1"/>
</dbReference>
<evidence type="ECO:0000256" key="5">
    <source>
        <dbReference type="ARBA" id="ARBA00022679"/>
    </source>
</evidence>
<dbReference type="GO" id="GO:0006261">
    <property type="term" value="P:DNA-templated DNA replication"/>
    <property type="evidence" value="ECO:0007669"/>
    <property type="project" value="UniProtKB-UniRule"/>
</dbReference>
<dbReference type="Pfam" id="PF21999">
    <property type="entry name" value="IMS_HHH_1"/>
    <property type="match status" value="1"/>
</dbReference>
<keyword evidence="13 15" id="KW-0234">DNA repair</keyword>
<comment type="cofactor">
    <cofactor evidence="15">
        <name>Mg(2+)</name>
        <dbReference type="ChEBI" id="CHEBI:18420"/>
    </cofactor>
    <text evidence="15">Binds 2 magnesium ions per subunit.</text>
</comment>
<evidence type="ECO:0000256" key="9">
    <source>
        <dbReference type="ARBA" id="ARBA00022763"/>
    </source>
</evidence>
<organism evidence="17 18">
    <name type="scientific">Neomoorella thermoacetica</name>
    <name type="common">Clostridium thermoaceticum</name>
    <dbReference type="NCBI Taxonomy" id="1525"/>
    <lineage>
        <taxon>Bacteria</taxon>
        <taxon>Bacillati</taxon>
        <taxon>Bacillota</taxon>
        <taxon>Clostridia</taxon>
        <taxon>Neomoorellales</taxon>
        <taxon>Neomoorellaceae</taxon>
        <taxon>Neomoorella</taxon>
    </lineage>
</organism>
<dbReference type="Gene3D" id="3.30.1490.100">
    <property type="entry name" value="DNA polymerase, Y-family, little finger domain"/>
    <property type="match status" value="1"/>
</dbReference>
<name>A0A1J5NRA8_NEOTH</name>
<dbReference type="InterPro" id="IPR036775">
    <property type="entry name" value="DNA_pol_Y-fam_lit_finger_sf"/>
</dbReference>
<dbReference type="InterPro" id="IPR043502">
    <property type="entry name" value="DNA/RNA_pol_sf"/>
</dbReference>
<comment type="subunit">
    <text evidence="15">Monomer.</text>
</comment>
<dbReference type="InterPro" id="IPR053848">
    <property type="entry name" value="IMS_HHH_1"/>
</dbReference>
<feature type="domain" description="UmuC" evidence="16">
    <location>
        <begin position="55"/>
        <end position="238"/>
    </location>
</feature>
<dbReference type="CDD" id="cd03586">
    <property type="entry name" value="PolY_Pol_IV_kappa"/>
    <property type="match status" value="1"/>
</dbReference>
<feature type="active site" evidence="15">
    <location>
        <position position="157"/>
    </location>
</feature>
<feature type="binding site" evidence="15">
    <location>
        <position position="59"/>
    </location>
    <ligand>
        <name>Mg(2+)</name>
        <dbReference type="ChEBI" id="CHEBI:18420"/>
    </ligand>
</feature>
<evidence type="ECO:0000259" key="16">
    <source>
        <dbReference type="PROSITE" id="PS50173"/>
    </source>
</evidence>
<keyword evidence="9 15" id="KW-0227">DNA damage</keyword>
<comment type="caution">
    <text evidence="17">The sequence shown here is derived from an EMBL/GenBank/DDBJ whole genome shotgun (WGS) entry which is preliminary data.</text>
</comment>
<evidence type="ECO:0000256" key="8">
    <source>
        <dbReference type="ARBA" id="ARBA00022723"/>
    </source>
</evidence>
<evidence type="ECO:0000256" key="11">
    <source>
        <dbReference type="ARBA" id="ARBA00022932"/>
    </source>
</evidence>
<dbReference type="Gene3D" id="3.40.1170.60">
    <property type="match status" value="1"/>
</dbReference>
<dbReference type="InterPro" id="IPR017961">
    <property type="entry name" value="DNA_pol_Y-fam_little_finger"/>
</dbReference>
<dbReference type="NCBIfam" id="NF002848">
    <property type="entry name" value="PRK03103.1"/>
    <property type="match status" value="1"/>
</dbReference>
<dbReference type="InterPro" id="IPR001126">
    <property type="entry name" value="UmuC"/>
</dbReference>
<comment type="function">
    <text evidence="15">Poorly processive, error-prone DNA polymerase involved in untargeted mutagenesis. Copies undamaged DNA at stalled replication forks, which arise in vivo from mismatched or misaligned primer ends. These misaligned primers can be extended by PolIV. Exhibits no 3'-5' exonuclease (proofreading) activity. May be involved in translesional synthesis, in conjunction with the beta clamp from PolIII.</text>
</comment>
<dbReference type="EC" id="2.7.7.7" evidence="15"/>
<feature type="site" description="Substrate discrimination" evidence="15">
    <location>
        <position position="64"/>
    </location>
</feature>
<evidence type="ECO:0000256" key="7">
    <source>
        <dbReference type="ARBA" id="ARBA00022705"/>
    </source>
</evidence>
<evidence type="ECO:0000256" key="6">
    <source>
        <dbReference type="ARBA" id="ARBA00022695"/>
    </source>
</evidence>
<dbReference type="InterPro" id="IPR022880">
    <property type="entry name" value="DNApol_IV"/>
</dbReference>
<sequence>MGARRPSTTSLLLFDDGVYYQQTFVYQSLVRDARPGYNIRKHLFGVRMVSSDCSILLCDANSFFASVHQALDPGLRGRPVIVAGREATRHGIVLAASYEAKLGYGIKTGMTVREARGLCPHGVFIPPRHDLYIEFSTRILRIMRDFTPLVEPFSIDEAWLDVRGCRDLHGSPLTVARRLKQRIREEVGITTSVGLGPSKLLAKMAAEMQKPDGLTVLDYADVPGKMWPLPVRELFGIGPRMEAHLAKLGIHTIGELAGFPVEVLIKRFGVVGRILHQCARGIDYSPVDPHSLDTVKSIGHQITLPRDYRGYEEIEVVLLELAELVARRVRLGGYLGRTVAISLKDPEFHWLGRSRTLPHYTDTAGDIYAAARHLLHRHWPEWRAVRLVGVSLAGLVPATVRQEDLFGRVERQARLDRACDQLKNRYGERVIHRAVSLTGAGVLYGGS</sequence>
<dbReference type="Pfam" id="PF11799">
    <property type="entry name" value="IMS_C"/>
    <property type="match status" value="1"/>
</dbReference>
<dbReference type="AlphaFoldDB" id="A0A1J5NRA8"/>
<dbReference type="InterPro" id="IPR043128">
    <property type="entry name" value="Rev_trsase/Diguanyl_cyclase"/>
</dbReference>
<keyword evidence="8 15" id="KW-0479">Metal-binding</keyword>
<evidence type="ECO:0000256" key="3">
    <source>
        <dbReference type="ARBA" id="ARBA00022457"/>
    </source>
</evidence>
<evidence type="ECO:0000256" key="2">
    <source>
        <dbReference type="ARBA" id="ARBA00010945"/>
    </source>
</evidence>
<keyword evidence="11 15" id="KW-0239">DNA-directed DNA polymerase</keyword>
<comment type="catalytic activity">
    <reaction evidence="14 15">
        <text>DNA(n) + a 2'-deoxyribonucleoside 5'-triphosphate = DNA(n+1) + diphosphate</text>
        <dbReference type="Rhea" id="RHEA:22508"/>
        <dbReference type="Rhea" id="RHEA-COMP:17339"/>
        <dbReference type="Rhea" id="RHEA-COMP:17340"/>
        <dbReference type="ChEBI" id="CHEBI:33019"/>
        <dbReference type="ChEBI" id="CHEBI:61560"/>
        <dbReference type="ChEBI" id="CHEBI:173112"/>
        <dbReference type="EC" id="2.7.7.7"/>
    </reaction>
</comment>
<dbReference type="HAMAP" id="MF_01113">
    <property type="entry name" value="DNApol_IV"/>
    <property type="match status" value="1"/>
</dbReference>
<dbReference type="Proteomes" id="UP000182743">
    <property type="component" value="Unassembled WGS sequence"/>
</dbReference>
<keyword evidence="6 15" id="KW-0548">Nucleotidyltransferase</keyword>
<comment type="similarity">
    <text evidence="2 15">Belongs to the DNA polymerase type-Y family.</text>
</comment>
<keyword evidence="5 15" id="KW-0808">Transferase</keyword>
<keyword evidence="4 15" id="KW-0963">Cytoplasm</keyword>
<dbReference type="GO" id="GO:0006281">
    <property type="term" value="P:DNA repair"/>
    <property type="evidence" value="ECO:0007669"/>
    <property type="project" value="UniProtKB-UniRule"/>
</dbReference>
<dbReference type="SUPFAM" id="SSF56672">
    <property type="entry name" value="DNA/RNA polymerases"/>
    <property type="match status" value="1"/>
</dbReference>
<evidence type="ECO:0000256" key="15">
    <source>
        <dbReference type="HAMAP-Rule" id="MF_01113"/>
    </source>
</evidence>
<dbReference type="GO" id="GO:0003887">
    <property type="term" value="F:DNA-directed DNA polymerase activity"/>
    <property type="evidence" value="ECO:0007669"/>
    <property type="project" value="UniProtKB-UniRule"/>
</dbReference>
<keyword evidence="3 15" id="KW-0515">Mutator protein</keyword>
<keyword evidence="12 15" id="KW-0238">DNA-binding</keyword>
<keyword evidence="10 15" id="KW-0460">Magnesium</keyword>
<proteinExistence type="inferred from homology"/>
<dbReference type="PANTHER" id="PTHR11076">
    <property type="entry name" value="DNA REPAIR POLYMERASE UMUC / TRANSFERASE FAMILY MEMBER"/>
    <property type="match status" value="1"/>
</dbReference>
<dbReference type="GO" id="GO:0042276">
    <property type="term" value="P:error-prone translesion synthesis"/>
    <property type="evidence" value="ECO:0007669"/>
    <property type="project" value="TreeGrafter"/>
</dbReference>
<gene>
    <name evidence="15 17" type="primary">dinB</name>
    <name evidence="17" type="ORF">MOOR_10610</name>
</gene>
<evidence type="ECO:0000256" key="13">
    <source>
        <dbReference type="ARBA" id="ARBA00023204"/>
    </source>
</evidence>
<keyword evidence="7 15" id="KW-0235">DNA replication</keyword>